<reference evidence="1 2" key="1">
    <citation type="journal article" date="2024" name="J. Plant Pathol.">
        <title>Sequence and assembly of the genome of Seiridium unicorne, isolate CBS 538.82, causal agent of cypress canker disease.</title>
        <authorList>
            <person name="Scali E."/>
            <person name="Rocca G.D."/>
            <person name="Danti R."/>
            <person name="Garbelotto M."/>
            <person name="Barberini S."/>
            <person name="Baroncelli R."/>
            <person name="Emiliani G."/>
        </authorList>
    </citation>
    <scope>NUCLEOTIDE SEQUENCE [LARGE SCALE GENOMIC DNA]</scope>
    <source>
        <strain evidence="1 2">BM-138-508</strain>
    </source>
</reference>
<proteinExistence type="predicted"/>
<evidence type="ECO:0000313" key="1">
    <source>
        <dbReference type="EMBL" id="KAK9415029.1"/>
    </source>
</evidence>
<keyword evidence="2" id="KW-1185">Reference proteome</keyword>
<accession>A0ABR2UKJ0</accession>
<dbReference type="Proteomes" id="UP001408356">
    <property type="component" value="Unassembled WGS sequence"/>
</dbReference>
<organism evidence="1 2">
    <name type="scientific">Seiridium unicorne</name>
    <dbReference type="NCBI Taxonomy" id="138068"/>
    <lineage>
        <taxon>Eukaryota</taxon>
        <taxon>Fungi</taxon>
        <taxon>Dikarya</taxon>
        <taxon>Ascomycota</taxon>
        <taxon>Pezizomycotina</taxon>
        <taxon>Sordariomycetes</taxon>
        <taxon>Xylariomycetidae</taxon>
        <taxon>Amphisphaeriales</taxon>
        <taxon>Sporocadaceae</taxon>
        <taxon>Seiridium</taxon>
    </lineage>
</organism>
<comment type="caution">
    <text evidence="1">The sequence shown here is derived from an EMBL/GenBank/DDBJ whole genome shotgun (WGS) entry which is preliminary data.</text>
</comment>
<name>A0ABR2UKJ0_9PEZI</name>
<evidence type="ECO:0000313" key="2">
    <source>
        <dbReference type="Proteomes" id="UP001408356"/>
    </source>
</evidence>
<sequence>MSISTSLLTPILESDLETAAQFMYASQIQQATNRFVFLDWPNESAQLALYNASIRQMFEDPANEMYKITADSGSAPSVNQKPIDTSAMNPAVRPTMRSALMSVQKPMEGVDHLGNYRDYSQQYSLEIS</sequence>
<gene>
    <name evidence="1" type="ORF">SUNI508_10634</name>
</gene>
<dbReference type="EMBL" id="JARVKF010000419">
    <property type="protein sequence ID" value="KAK9415029.1"/>
    <property type="molecule type" value="Genomic_DNA"/>
</dbReference>
<protein>
    <submittedName>
        <fullName evidence="1">N-acetyltransferase domain-containing protein</fullName>
    </submittedName>
</protein>